<evidence type="ECO:0000256" key="4">
    <source>
        <dbReference type="ARBA" id="ARBA00023136"/>
    </source>
</evidence>
<dbReference type="InterPro" id="IPR017983">
    <property type="entry name" value="GPCR_2_secretin-like_CS"/>
</dbReference>
<dbReference type="Gene3D" id="1.20.1070.10">
    <property type="entry name" value="Rhodopsin 7-helix transmembrane proteins"/>
    <property type="match status" value="1"/>
</dbReference>
<feature type="transmembrane region" description="Helical" evidence="5">
    <location>
        <begin position="74"/>
        <end position="98"/>
    </location>
</feature>
<dbReference type="EMBL" id="JAHRIN010034303">
    <property type="protein sequence ID" value="MEQ2203233.1"/>
    <property type="molecule type" value="Genomic_DNA"/>
</dbReference>
<keyword evidence="7" id="KW-1185">Reference proteome</keyword>
<organism evidence="6 7">
    <name type="scientific">Xenoophorus captivus</name>
    <dbReference type="NCBI Taxonomy" id="1517983"/>
    <lineage>
        <taxon>Eukaryota</taxon>
        <taxon>Metazoa</taxon>
        <taxon>Chordata</taxon>
        <taxon>Craniata</taxon>
        <taxon>Vertebrata</taxon>
        <taxon>Euteleostomi</taxon>
        <taxon>Actinopterygii</taxon>
        <taxon>Neopterygii</taxon>
        <taxon>Teleostei</taxon>
        <taxon>Neoteleostei</taxon>
        <taxon>Acanthomorphata</taxon>
        <taxon>Ovalentaria</taxon>
        <taxon>Atherinomorphae</taxon>
        <taxon>Cyprinodontiformes</taxon>
        <taxon>Goodeidae</taxon>
        <taxon>Xenoophorus</taxon>
    </lineage>
</organism>
<evidence type="ECO:0000256" key="1">
    <source>
        <dbReference type="ARBA" id="ARBA00004141"/>
    </source>
</evidence>
<comment type="subcellular location">
    <subcellularLocation>
        <location evidence="1">Membrane</location>
        <topology evidence="1">Multi-pass membrane protein</topology>
    </subcellularLocation>
</comment>
<dbReference type="Pfam" id="PF00002">
    <property type="entry name" value="7tm_2"/>
    <property type="match status" value="1"/>
</dbReference>
<protein>
    <submittedName>
        <fullName evidence="6">Adhesion G protein-coupled receptor B1</fullName>
    </submittedName>
</protein>
<gene>
    <name evidence="6" type="primary">ADGRB1</name>
    <name evidence="6" type="ORF">XENOCAPTIV_027133</name>
</gene>
<dbReference type="InterPro" id="IPR000832">
    <property type="entry name" value="GPCR_2_secretin-like"/>
</dbReference>
<accession>A0ABV0R6J2</accession>
<feature type="transmembrane region" description="Helical" evidence="5">
    <location>
        <begin position="6"/>
        <end position="26"/>
    </location>
</feature>
<keyword evidence="6" id="KW-0675">Receptor</keyword>
<dbReference type="PROSITE" id="PS00650">
    <property type="entry name" value="G_PROTEIN_RECEP_F2_2"/>
    <property type="match status" value="1"/>
</dbReference>
<keyword evidence="4 5" id="KW-0472">Membrane</keyword>
<keyword evidence="2 5" id="KW-0812">Transmembrane</keyword>
<reference evidence="6 7" key="1">
    <citation type="submission" date="2021-06" db="EMBL/GenBank/DDBJ databases">
        <authorList>
            <person name="Palmer J.M."/>
        </authorList>
    </citation>
    <scope>NUCLEOTIDE SEQUENCE [LARGE SCALE GENOMIC DNA]</scope>
    <source>
        <strain evidence="6 7">XC_2019</strain>
        <tissue evidence="6">Muscle</tissue>
    </source>
</reference>
<evidence type="ECO:0000256" key="3">
    <source>
        <dbReference type="ARBA" id="ARBA00022989"/>
    </source>
</evidence>
<evidence type="ECO:0000256" key="2">
    <source>
        <dbReference type="ARBA" id="ARBA00022692"/>
    </source>
</evidence>
<comment type="caution">
    <text evidence="6">The sequence shown here is derived from an EMBL/GenBank/DDBJ whole genome shotgun (WGS) entry which is preliminary data.</text>
</comment>
<evidence type="ECO:0000313" key="6">
    <source>
        <dbReference type="EMBL" id="MEQ2203233.1"/>
    </source>
</evidence>
<keyword evidence="3 5" id="KW-1133">Transmembrane helix</keyword>
<proteinExistence type="predicted"/>
<dbReference type="PANTHER" id="PTHR12011:SF39">
    <property type="entry name" value="ADHESION G PROTEIN-COUPLED RECEPTOR B1"/>
    <property type="match status" value="1"/>
</dbReference>
<name>A0ABV0R6J2_9TELE</name>
<evidence type="ECO:0000256" key="5">
    <source>
        <dbReference type="SAM" id="Phobius"/>
    </source>
</evidence>
<feature type="transmembrane region" description="Helical" evidence="5">
    <location>
        <begin position="47"/>
        <end position="68"/>
    </location>
</feature>
<sequence length="115" mass="13051">MPSLDQQQLLFWYVLVNMVIGILVFNKLVSRDGILDKKLKHRAGASLWSSCVVLPLLALTWMSAVLAMTDKRSILFQILFAVFDSLQGFVIVMVHCILRREVEEALNFPQSIIST</sequence>
<dbReference type="Proteomes" id="UP001434883">
    <property type="component" value="Unassembled WGS sequence"/>
</dbReference>
<dbReference type="PANTHER" id="PTHR12011">
    <property type="entry name" value="ADHESION G-PROTEIN COUPLED RECEPTOR"/>
    <property type="match status" value="1"/>
</dbReference>
<evidence type="ECO:0000313" key="7">
    <source>
        <dbReference type="Proteomes" id="UP001434883"/>
    </source>
</evidence>